<dbReference type="PROSITE" id="PS50144">
    <property type="entry name" value="MATH"/>
    <property type="match status" value="1"/>
</dbReference>
<dbReference type="SUPFAM" id="SSF49599">
    <property type="entry name" value="TRAF domain-like"/>
    <property type="match status" value="1"/>
</dbReference>
<sequence length="117" mass="12825">MTGRFQKPLATRKCGKLRRGRGFLGRGSGRAMGNSCITGASPALLRKTHDPAFKWKFYGFSALLDRGAVPAYSALFHCCGYSWFLQVSPVHKRSGDETPFVALCLSVDRNTLSQIAP</sequence>
<evidence type="ECO:0000313" key="3">
    <source>
        <dbReference type="Proteomes" id="UP000298652"/>
    </source>
</evidence>
<evidence type="ECO:0000313" key="2">
    <source>
        <dbReference type="EMBL" id="TKV93356.1"/>
    </source>
</evidence>
<name>A0A4U6T8M7_SETVI</name>
<feature type="domain" description="MATH" evidence="1">
    <location>
        <begin position="50"/>
        <end position="117"/>
    </location>
</feature>
<reference evidence="2 3" key="1">
    <citation type="submission" date="2019-03" db="EMBL/GenBank/DDBJ databases">
        <title>WGS assembly of Setaria viridis.</title>
        <authorList>
            <person name="Huang P."/>
            <person name="Jenkins J."/>
            <person name="Grimwood J."/>
            <person name="Barry K."/>
            <person name="Healey A."/>
            <person name="Mamidi S."/>
            <person name="Sreedasyam A."/>
            <person name="Shu S."/>
            <person name="Feldman M."/>
            <person name="Wu J."/>
            <person name="Yu Y."/>
            <person name="Chen C."/>
            <person name="Johnson J."/>
            <person name="Rokhsar D."/>
            <person name="Baxter I."/>
            <person name="Schmutz J."/>
            <person name="Brutnell T."/>
            <person name="Kellogg E."/>
        </authorList>
    </citation>
    <scope>NUCLEOTIDE SEQUENCE [LARGE SCALE GENOMIC DNA]</scope>
    <source>
        <strain evidence="3">cv. A10</strain>
    </source>
</reference>
<keyword evidence="3" id="KW-1185">Reference proteome</keyword>
<dbReference type="EMBL" id="CM016560">
    <property type="protein sequence ID" value="TKV93357.1"/>
    <property type="molecule type" value="Genomic_DNA"/>
</dbReference>
<dbReference type="Gramene" id="TKV93356">
    <property type="protein sequence ID" value="TKV93356"/>
    <property type="gene ID" value="SEVIR_9G220900v2"/>
</dbReference>
<dbReference type="InterPro" id="IPR002083">
    <property type="entry name" value="MATH/TRAF_dom"/>
</dbReference>
<dbReference type="AlphaFoldDB" id="A0A4U6T8M7"/>
<dbReference type="EMBL" id="CM016560">
    <property type="protein sequence ID" value="TKV93356.1"/>
    <property type="molecule type" value="Genomic_DNA"/>
</dbReference>
<dbReference type="Gramene" id="TKV93357">
    <property type="protein sequence ID" value="TKV93357"/>
    <property type="gene ID" value="SEVIR_9G220900v2"/>
</dbReference>
<accession>A0A4U6T8M7</accession>
<evidence type="ECO:0000259" key="1">
    <source>
        <dbReference type="PROSITE" id="PS50144"/>
    </source>
</evidence>
<dbReference type="EMBL" id="CM016560">
    <property type="protein sequence ID" value="TKV93358.1"/>
    <property type="molecule type" value="Genomic_DNA"/>
</dbReference>
<protein>
    <recommendedName>
        <fullName evidence="1">MATH domain-containing protein</fullName>
    </recommendedName>
</protein>
<gene>
    <name evidence="2" type="ORF">SEVIR_9G220900v2</name>
</gene>
<dbReference type="Proteomes" id="UP000298652">
    <property type="component" value="Chromosome 9"/>
</dbReference>
<proteinExistence type="predicted"/>
<dbReference type="Gramene" id="TKV93358">
    <property type="protein sequence ID" value="TKV93358"/>
    <property type="gene ID" value="SEVIR_9G220900v2"/>
</dbReference>
<organism evidence="2 3">
    <name type="scientific">Setaria viridis</name>
    <name type="common">Green bristlegrass</name>
    <name type="synonym">Setaria italica subsp. viridis</name>
    <dbReference type="NCBI Taxonomy" id="4556"/>
    <lineage>
        <taxon>Eukaryota</taxon>
        <taxon>Viridiplantae</taxon>
        <taxon>Streptophyta</taxon>
        <taxon>Embryophyta</taxon>
        <taxon>Tracheophyta</taxon>
        <taxon>Spermatophyta</taxon>
        <taxon>Magnoliopsida</taxon>
        <taxon>Liliopsida</taxon>
        <taxon>Poales</taxon>
        <taxon>Poaceae</taxon>
        <taxon>PACMAD clade</taxon>
        <taxon>Panicoideae</taxon>
        <taxon>Panicodae</taxon>
        <taxon>Paniceae</taxon>
        <taxon>Cenchrinae</taxon>
        <taxon>Setaria</taxon>
    </lineage>
</organism>